<dbReference type="AlphaFoldDB" id="A0A0C3QB44"/>
<name>A0A0C3QB44_9AGAM</name>
<evidence type="ECO:0000313" key="1">
    <source>
        <dbReference type="EMBL" id="KIO22241.1"/>
    </source>
</evidence>
<accession>A0A0C3QB44</accession>
<evidence type="ECO:0000313" key="2">
    <source>
        <dbReference type="Proteomes" id="UP000054248"/>
    </source>
</evidence>
<dbReference type="HOGENOM" id="CLU_2998172_0_0_1"/>
<reference evidence="2" key="2">
    <citation type="submission" date="2015-01" db="EMBL/GenBank/DDBJ databases">
        <title>Evolutionary Origins and Diversification of the Mycorrhizal Mutualists.</title>
        <authorList>
            <consortium name="DOE Joint Genome Institute"/>
            <consortium name="Mycorrhizal Genomics Consortium"/>
            <person name="Kohler A."/>
            <person name="Kuo A."/>
            <person name="Nagy L.G."/>
            <person name="Floudas D."/>
            <person name="Copeland A."/>
            <person name="Barry K.W."/>
            <person name="Cichocki N."/>
            <person name="Veneault-Fourrey C."/>
            <person name="LaButti K."/>
            <person name="Lindquist E.A."/>
            <person name="Lipzen A."/>
            <person name="Lundell T."/>
            <person name="Morin E."/>
            <person name="Murat C."/>
            <person name="Riley R."/>
            <person name="Ohm R."/>
            <person name="Sun H."/>
            <person name="Tunlid A."/>
            <person name="Henrissat B."/>
            <person name="Grigoriev I.V."/>
            <person name="Hibbett D.S."/>
            <person name="Martin F."/>
        </authorList>
    </citation>
    <scope>NUCLEOTIDE SEQUENCE [LARGE SCALE GENOMIC DNA]</scope>
    <source>
        <strain evidence="2">MUT 4182</strain>
    </source>
</reference>
<proteinExistence type="predicted"/>
<reference evidence="1 2" key="1">
    <citation type="submission" date="2014-04" db="EMBL/GenBank/DDBJ databases">
        <authorList>
            <consortium name="DOE Joint Genome Institute"/>
            <person name="Kuo A."/>
            <person name="Girlanda M."/>
            <person name="Perotto S."/>
            <person name="Kohler A."/>
            <person name="Nagy L.G."/>
            <person name="Floudas D."/>
            <person name="Copeland A."/>
            <person name="Barry K.W."/>
            <person name="Cichocki N."/>
            <person name="Veneault-Fourrey C."/>
            <person name="LaButti K."/>
            <person name="Lindquist E.A."/>
            <person name="Lipzen A."/>
            <person name="Lundell T."/>
            <person name="Morin E."/>
            <person name="Murat C."/>
            <person name="Sun H."/>
            <person name="Tunlid A."/>
            <person name="Henrissat B."/>
            <person name="Grigoriev I.V."/>
            <person name="Hibbett D.S."/>
            <person name="Martin F."/>
            <person name="Nordberg H.P."/>
            <person name="Cantor M.N."/>
            <person name="Hua S.X."/>
        </authorList>
    </citation>
    <scope>NUCLEOTIDE SEQUENCE [LARGE SCALE GENOMIC DNA]</scope>
    <source>
        <strain evidence="1 2">MUT 4182</strain>
    </source>
</reference>
<organism evidence="1 2">
    <name type="scientific">Tulasnella calospora MUT 4182</name>
    <dbReference type="NCBI Taxonomy" id="1051891"/>
    <lineage>
        <taxon>Eukaryota</taxon>
        <taxon>Fungi</taxon>
        <taxon>Dikarya</taxon>
        <taxon>Basidiomycota</taxon>
        <taxon>Agaricomycotina</taxon>
        <taxon>Agaricomycetes</taxon>
        <taxon>Cantharellales</taxon>
        <taxon>Tulasnellaceae</taxon>
        <taxon>Tulasnella</taxon>
    </lineage>
</organism>
<keyword evidence="2" id="KW-1185">Reference proteome</keyword>
<protein>
    <submittedName>
        <fullName evidence="1">Uncharacterized protein</fullName>
    </submittedName>
</protein>
<dbReference type="Proteomes" id="UP000054248">
    <property type="component" value="Unassembled WGS sequence"/>
</dbReference>
<sequence>MAWNGESGSQSCAAWLVPVKSSRGPPSTCIALMTMSTSWGGIVRRACGEFEERGLMG</sequence>
<gene>
    <name evidence="1" type="ORF">M407DRAFT_119747</name>
</gene>
<dbReference type="EMBL" id="KN823115">
    <property type="protein sequence ID" value="KIO22241.1"/>
    <property type="molecule type" value="Genomic_DNA"/>
</dbReference>